<dbReference type="EMBL" id="RCZM01000008">
    <property type="protein sequence ID" value="TPG12906.1"/>
    <property type="molecule type" value="Genomic_DNA"/>
</dbReference>
<name>A0A502CMB2_9MICO</name>
<evidence type="ECO:0000259" key="1">
    <source>
        <dbReference type="PROSITE" id="PS50994"/>
    </source>
</evidence>
<dbReference type="RefSeq" id="WP_140743809.1">
    <property type="nucleotide sequence ID" value="NZ_RCZM01000008.1"/>
</dbReference>
<dbReference type="Pfam" id="PF09299">
    <property type="entry name" value="Mu-transpos_C"/>
    <property type="match status" value="1"/>
</dbReference>
<dbReference type="SUPFAM" id="SSF53098">
    <property type="entry name" value="Ribonuclease H-like"/>
    <property type="match status" value="1"/>
</dbReference>
<dbReference type="GO" id="GO:0003676">
    <property type="term" value="F:nucleic acid binding"/>
    <property type="evidence" value="ECO:0007669"/>
    <property type="project" value="InterPro"/>
</dbReference>
<accession>A0A502CMB2</accession>
<keyword evidence="3" id="KW-1185">Reference proteome</keyword>
<evidence type="ECO:0000313" key="2">
    <source>
        <dbReference type="EMBL" id="TPG12906.1"/>
    </source>
</evidence>
<dbReference type="PROSITE" id="PS50994">
    <property type="entry name" value="INTEGRASE"/>
    <property type="match status" value="1"/>
</dbReference>
<dbReference type="InterPro" id="IPR036397">
    <property type="entry name" value="RNaseH_sf"/>
</dbReference>
<sequence length="513" mass="56106">MLPLSQRTAAVSMLTAQARPDGSVPRTAVHQVAAAFGISPRQTQRYWSAHRASLTGTGTAGLDDVLDEVTTLAGDPQLAVNRWWYHPEVLSALAANSTLKDAWQQLQSHADIDVPGYPAFTRTMKKKTDSALYATVARRGGREGFINNSLFLTYTAPHRNAVWQADAQEIPVDVTTETGVGRVKPWQTTFIDDATRVVVATVITATQPRADDVVAAIAAGVRGQQLPDGTRIGGLPETIRWDNGKEFLNEAVTTACARLGISPQACTPYTPWQKGKIERWHLSSQAECYDRLPGATHGPKTFTGRQPWRNTLGQVLTLQTLTMHALAWVQQYNNDRVHEALGCTPAAKWAQDTTPLVFVDPAVLHQFSLAAPRPRTVNRDGISVGNIKYLASELGSIVRRKVEVRVLPHDTSVIAVFYEGKYLCEAYPAAGLDADERRRILAGRRETYATARAHINDAARSRTQRARTAATDAAVDAELAGRRKPVREANDWDIAPDDDALLALDDAQEGLGQ</sequence>
<dbReference type="GO" id="GO:0015074">
    <property type="term" value="P:DNA integration"/>
    <property type="evidence" value="ECO:0007669"/>
    <property type="project" value="InterPro"/>
</dbReference>
<dbReference type="PANTHER" id="PTHR35004:SF7">
    <property type="entry name" value="INTEGRASE PROTEIN"/>
    <property type="match status" value="1"/>
</dbReference>
<dbReference type="Gene3D" id="3.30.420.10">
    <property type="entry name" value="Ribonuclease H-like superfamily/Ribonuclease H"/>
    <property type="match status" value="1"/>
</dbReference>
<dbReference type="InterPro" id="IPR015378">
    <property type="entry name" value="Transposase-like_Mu_C"/>
</dbReference>
<evidence type="ECO:0000313" key="3">
    <source>
        <dbReference type="Proteomes" id="UP000317722"/>
    </source>
</evidence>
<dbReference type="InterPro" id="IPR009004">
    <property type="entry name" value="Transposase_Mu_C"/>
</dbReference>
<organism evidence="2 3">
    <name type="scientific">Pedococcus bigeumensis</name>
    <dbReference type="NCBI Taxonomy" id="433644"/>
    <lineage>
        <taxon>Bacteria</taxon>
        <taxon>Bacillati</taxon>
        <taxon>Actinomycetota</taxon>
        <taxon>Actinomycetes</taxon>
        <taxon>Micrococcales</taxon>
        <taxon>Intrasporangiaceae</taxon>
        <taxon>Pedococcus</taxon>
    </lineage>
</organism>
<dbReference type="Pfam" id="PF00665">
    <property type="entry name" value="rve"/>
    <property type="match status" value="1"/>
</dbReference>
<dbReference type="PANTHER" id="PTHR35004">
    <property type="entry name" value="TRANSPOSASE RV3428C-RELATED"/>
    <property type="match status" value="1"/>
</dbReference>
<dbReference type="Proteomes" id="UP000317722">
    <property type="component" value="Unassembled WGS sequence"/>
</dbReference>
<dbReference type="AlphaFoldDB" id="A0A502CMB2"/>
<dbReference type="OrthoDB" id="52928at2"/>
<dbReference type="InterPro" id="IPR001584">
    <property type="entry name" value="Integrase_cat-core"/>
</dbReference>
<feature type="domain" description="Integrase catalytic" evidence="1">
    <location>
        <begin position="153"/>
        <end position="353"/>
    </location>
</feature>
<proteinExistence type="predicted"/>
<dbReference type="InterPro" id="IPR012337">
    <property type="entry name" value="RNaseH-like_sf"/>
</dbReference>
<dbReference type="SUPFAM" id="SSF50610">
    <property type="entry name" value="mu transposase, C-terminal domain"/>
    <property type="match status" value="1"/>
</dbReference>
<comment type="caution">
    <text evidence="2">The sequence shown here is derived from an EMBL/GenBank/DDBJ whole genome shotgun (WGS) entry which is preliminary data.</text>
</comment>
<protein>
    <recommendedName>
        <fullName evidence="1">Integrase catalytic domain-containing protein</fullName>
    </recommendedName>
</protein>
<reference evidence="2 3" key="1">
    <citation type="journal article" date="2019" name="Environ. Microbiol.">
        <title>Species interactions and distinct microbial communities in high Arctic permafrost affected cryosols are associated with the CH4 and CO2 gas fluxes.</title>
        <authorList>
            <person name="Altshuler I."/>
            <person name="Hamel J."/>
            <person name="Turney S."/>
            <person name="Magnuson E."/>
            <person name="Levesque R."/>
            <person name="Greer C."/>
            <person name="Whyte L.G."/>
        </authorList>
    </citation>
    <scope>NUCLEOTIDE SEQUENCE [LARGE SCALE GENOMIC DNA]</scope>
    <source>
        <strain evidence="2 3">S9.3A</strain>
    </source>
</reference>
<gene>
    <name evidence="2" type="ORF">EAH86_19385</name>
</gene>